<sequence length="880" mass="99367">MQMKHFRGPHTADNIRSVLLDLSLSWDIDTIIYLVLRDNGPKEVKAINDSQYVGKGCYIHTLQLAVKASLKEQNVIDVIASARKIVGHFNHSAAAQEKLTLIQIELKLPEHKLVQDVTTRWNVIANFTHVEHRLIPHEVLDSRHERQETENCTSGCYKSNIICNNKKYAARTQRDSNVQANLQELTYRTFSKNGRVRQESQGIQVDLDTTFPTDKISKNQLKNQTIQCFCNCSNMTDIVSTTTGDVTNRGTIKEIRSPLVIISVYPKKDASENVSSHTLMKQRPISPKKNTNTVVQKTERNYNKSTNRNMQPSRSPSPTRQNFTKENPFNRTVDTRFLRTDYKMKNSNYQSSSNVRKKVSPTTESSNNTTKSNTKAKFYKKFPVSFSSRDSKGINNRSPKKKTFVDNYTKPIKVSKKDAGNDSSLWKNNSSGVKVNIDSGKGRYNVMWHQSNVNTNLKVQKVIKDQESQKSTDDEYASMENYLMLSEGNKDRKRSVSQTLCCSQASGTEYDDTSQHSDLDTIVNSDRSDSEPKVCMKTTQTCDICDEFYGSQSSTNFFAPIKHYHGDNCKITDPLERDKEIRELLGVQPSRPAVSRSITQAYSVISSGHVKKVPKKVSCVSHTQGIQTFKCGKKSRRQSTKDDRICSSKNLKRGSCVCEAVQTVPSKRSIDRRTMCNTYMLYKEQNVNESANLSAEDVPRHARSSLEIRYANVAYKRVTFSSTNVGNIASESLYSKQNDNYSMYSLLKRHKKSATPNLGTSAYSLYSEATGSDQSIKYLLSPRGSKQKRPLLRRLMSCLVMHSARESNIKIPCGLTSKVSGVNSSIDSYYISTSLGAIEVTSSMYDTSASYYTNHTVLPVDKMKRGFLKSVRGFLASKRS</sequence>
<feature type="compositionally biased region" description="Low complexity" evidence="1">
    <location>
        <begin position="362"/>
        <end position="375"/>
    </location>
</feature>
<reference evidence="2" key="1">
    <citation type="submission" date="2021-04" db="EMBL/GenBank/DDBJ databases">
        <authorList>
            <person name="Tunstrom K."/>
        </authorList>
    </citation>
    <scope>NUCLEOTIDE SEQUENCE</scope>
</reference>
<dbReference type="PANTHER" id="PTHR47241">
    <property type="entry name" value="FINGER PROTEIN, PUTATIVE-RELATED"/>
    <property type="match status" value="1"/>
</dbReference>
<protein>
    <submittedName>
        <fullName evidence="2">(apollo) hypothetical protein</fullName>
    </submittedName>
</protein>
<proteinExistence type="predicted"/>
<comment type="caution">
    <text evidence="2">The sequence shown here is derived from an EMBL/GenBank/DDBJ whole genome shotgun (WGS) entry which is preliminary data.</text>
</comment>
<dbReference type="AlphaFoldDB" id="A0A8S3XV42"/>
<organism evidence="2 3">
    <name type="scientific">Parnassius apollo</name>
    <name type="common">Apollo butterfly</name>
    <name type="synonym">Papilio apollo</name>
    <dbReference type="NCBI Taxonomy" id="110799"/>
    <lineage>
        <taxon>Eukaryota</taxon>
        <taxon>Metazoa</taxon>
        <taxon>Ecdysozoa</taxon>
        <taxon>Arthropoda</taxon>
        <taxon>Hexapoda</taxon>
        <taxon>Insecta</taxon>
        <taxon>Pterygota</taxon>
        <taxon>Neoptera</taxon>
        <taxon>Endopterygota</taxon>
        <taxon>Lepidoptera</taxon>
        <taxon>Glossata</taxon>
        <taxon>Ditrysia</taxon>
        <taxon>Papilionoidea</taxon>
        <taxon>Papilionidae</taxon>
        <taxon>Parnassiinae</taxon>
        <taxon>Parnassini</taxon>
        <taxon>Parnassius</taxon>
        <taxon>Parnassius</taxon>
    </lineage>
</organism>
<dbReference type="OrthoDB" id="444135at2759"/>
<accession>A0A8S3XV42</accession>
<dbReference type="GO" id="GO:0005634">
    <property type="term" value="C:nucleus"/>
    <property type="evidence" value="ECO:0007669"/>
    <property type="project" value="TreeGrafter"/>
</dbReference>
<gene>
    <name evidence="2" type="ORF">PAPOLLO_LOCUS22899</name>
</gene>
<dbReference type="InterPro" id="IPR052865">
    <property type="entry name" value="Zinc_finger_BED"/>
</dbReference>
<dbReference type="EMBL" id="CAJQZP010001411">
    <property type="protein sequence ID" value="CAG5044101.1"/>
    <property type="molecule type" value="Genomic_DNA"/>
</dbReference>
<feature type="compositionally biased region" description="Polar residues" evidence="1">
    <location>
        <begin position="303"/>
        <end position="332"/>
    </location>
</feature>
<evidence type="ECO:0000256" key="1">
    <source>
        <dbReference type="SAM" id="MobiDB-lite"/>
    </source>
</evidence>
<feature type="compositionally biased region" description="Polar residues" evidence="1">
    <location>
        <begin position="345"/>
        <end position="354"/>
    </location>
</feature>
<evidence type="ECO:0000313" key="2">
    <source>
        <dbReference type="EMBL" id="CAG5044101.1"/>
    </source>
</evidence>
<feature type="region of interest" description="Disordered" evidence="1">
    <location>
        <begin position="273"/>
        <end position="375"/>
    </location>
</feature>
<name>A0A8S3XV42_PARAO</name>
<dbReference type="PANTHER" id="PTHR47241:SF1">
    <property type="entry name" value="BED-TYPE DOMAIN-CONTAINING PROTEIN"/>
    <property type="match status" value="1"/>
</dbReference>
<feature type="compositionally biased region" description="Basic and acidic residues" evidence="1">
    <location>
        <begin position="333"/>
        <end position="344"/>
    </location>
</feature>
<keyword evidence="3" id="KW-1185">Reference proteome</keyword>
<dbReference type="Proteomes" id="UP000691718">
    <property type="component" value="Unassembled WGS sequence"/>
</dbReference>
<evidence type="ECO:0000313" key="3">
    <source>
        <dbReference type="Proteomes" id="UP000691718"/>
    </source>
</evidence>